<dbReference type="EMBL" id="JAYKXP010000011">
    <property type="protein sequence ID" value="KAK7052852.1"/>
    <property type="molecule type" value="Genomic_DNA"/>
</dbReference>
<gene>
    <name evidence="2" type="ORF">VNI00_004171</name>
</gene>
<sequence length="390" mass="43350">MSYNDCSISSFEFARLEVMDTQRFDTSIKQGSPAPCLQSPSPEAIPSARDENNHLEGFDSQRFDISQKQRVEAPRVMSLTAEFMPSARDEGDRLEEFDSQRFDVSKKRMVETPRMQSPTAEFIPSARDETDRLEAFDNQRFDLSKKERSVSLSVKSPESEATEETTTINGDDASSEQSRKLLELWKALNPRFTRSATTVSNKDPNKDSNRITLSDDECSAFLSGASSLVSPLSDSDHAGSIISASTPATSDNGHIIDDCETESVVQDLPPHSIALSLDTGEVHITDHIVKFGGTTTRTIVRPVPKSAASTSLKGPLSRPTSPLQALNCFNTETFEEEVDQVCEERQKRLAGEGEIKIFVEEKVSKHRQQLRVPFQEIQLGQVEERPLAKC</sequence>
<evidence type="ECO:0000313" key="2">
    <source>
        <dbReference type="EMBL" id="KAK7052852.1"/>
    </source>
</evidence>
<dbReference type="AlphaFoldDB" id="A0AAW0DNC4"/>
<reference evidence="2 3" key="1">
    <citation type="submission" date="2024-01" db="EMBL/GenBank/DDBJ databases">
        <title>A draft genome for a cacao thread blight-causing isolate of Paramarasmius palmivorus.</title>
        <authorList>
            <person name="Baruah I.K."/>
            <person name="Bukari Y."/>
            <person name="Amoako-Attah I."/>
            <person name="Meinhardt L.W."/>
            <person name="Bailey B.A."/>
            <person name="Cohen S.P."/>
        </authorList>
    </citation>
    <scope>NUCLEOTIDE SEQUENCE [LARGE SCALE GENOMIC DNA]</scope>
    <source>
        <strain evidence="2 3">GH-12</strain>
    </source>
</reference>
<proteinExistence type="predicted"/>
<organism evidence="2 3">
    <name type="scientific">Paramarasmius palmivorus</name>
    <dbReference type="NCBI Taxonomy" id="297713"/>
    <lineage>
        <taxon>Eukaryota</taxon>
        <taxon>Fungi</taxon>
        <taxon>Dikarya</taxon>
        <taxon>Basidiomycota</taxon>
        <taxon>Agaricomycotina</taxon>
        <taxon>Agaricomycetes</taxon>
        <taxon>Agaricomycetidae</taxon>
        <taxon>Agaricales</taxon>
        <taxon>Marasmiineae</taxon>
        <taxon>Marasmiaceae</taxon>
        <taxon>Paramarasmius</taxon>
    </lineage>
</organism>
<protein>
    <submittedName>
        <fullName evidence="2">Uncharacterized protein</fullName>
    </submittedName>
</protein>
<keyword evidence="3" id="KW-1185">Reference proteome</keyword>
<evidence type="ECO:0000313" key="3">
    <source>
        <dbReference type="Proteomes" id="UP001383192"/>
    </source>
</evidence>
<dbReference type="Proteomes" id="UP001383192">
    <property type="component" value="Unassembled WGS sequence"/>
</dbReference>
<comment type="caution">
    <text evidence="2">The sequence shown here is derived from an EMBL/GenBank/DDBJ whole genome shotgun (WGS) entry which is preliminary data.</text>
</comment>
<name>A0AAW0DNC4_9AGAR</name>
<feature type="region of interest" description="Disordered" evidence="1">
    <location>
        <begin position="26"/>
        <end position="67"/>
    </location>
</feature>
<accession>A0AAW0DNC4</accession>
<evidence type="ECO:0000256" key="1">
    <source>
        <dbReference type="SAM" id="MobiDB-lite"/>
    </source>
</evidence>
<feature type="compositionally biased region" description="Basic and acidic residues" evidence="1">
    <location>
        <begin position="48"/>
        <end position="67"/>
    </location>
</feature>
<feature type="region of interest" description="Disordered" evidence="1">
    <location>
        <begin position="147"/>
        <end position="175"/>
    </location>
</feature>